<dbReference type="Gene3D" id="3.40.50.300">
    <property type="entry name" value="P-loop containing nucleotide triphosphate hydrolases"/>
    <property type="match status" value="1"/>
</dbReference>
<dbReference type="InterPro" id="IPR003593">
    <property type="entry name" value="AAA+_ATPase"/>
</dbReference>
<dbReference type="STRING" id="83767.SAMN05660652_03682"/>
<dbReference type="Gene3D" id="1.20.1560.10">
    <property type="entry name" value="ABC transporter type 1, transmembrane domain"/>
    <property type="match status" value="1"/>
</dbReference>
<dbReference type="InterPro" id="IPR033838">
    <property type="entry name" value="CvaB_peptidase"/>
</dbReference>
<feature type="transmembrane region" description="Helical" evidence="13">
    <location>
        <begin position="170"/>
        <end position="195"/>
    </location>
</feature>
<accession>A0A1G8LR10</accession>
<evidence type="ECO:0000259" key="14">
    <source>
        <dbReference type="PROSITE" id="PS50893"/>
    </source>
</evidence>
<dbReference type="GO" id="GO:0034040">
    <property type="term" value="F:ATPase-coupled lipid transmembrane transporter activity"/>
    <property type="evidence" value="ECO:0007669"/>
    <property type="project" value="TreeGrafter"/>
</dbReference>
<dbReference type="PROSITE" id="PS50893">
    <property type="entry name" value="ABC_TRANSPORTER_2"/>
    <property type="match status" value="1"/>
</dbReference>
<evidence type="ECO:0000313" key="18">
    <source>
        <dbReference type="Proteomes" id="UP000198607"/>
    </source>
</evidence>
<comment type="similarity">
    <text evidence="11">Belongs to the ABC transporter superfamily. Cyclolysin exporter (TC 3.A.1.109.2) family.</text>
</comment>
<dbReference type="InterPro" id="IPR027417">
    <property type="entry name" value="P-loop_NTPase"/>
</dbReference>
<dbReference type="InterPro" id="IPR005074">
    <property type="entry name" value="Peptidase_C39"/>
</dbReference>
<evidence type="ECO:0000256" key="9">
    <source>
        <dbReference type="ARBA" id="ARBA00023136"/>
    </source>
</evidence>
<gene>
    <name evidence="17" type="ORF">SAMN05660652_03682</name>
</gene>
<evidence type="ECO:0000256" key="3">
    <source>
        <dbReference type="ARBA" id="ARBA00022475"/>
    </source>
</evidence>
<dbReference type="SUPFAM" id="SSF90123">
    <property type="entry name" value="ABC transporter transmembrane region"/>
    <property type="match status" value="1"/>
</dbReference>
<dbReference type="PROSITE" id="PS50929">
    <property type="entry name" value="ABC_TM1F"/>
    <property type="match status" value="1"/>
</dbReference>
<protein>
    <recommendedName>
        <fullName evidence="12">Cyclolysin secretion/processing ATP-binding protein CyaB</fullName>
    </recommendedName>
</protein>
<dbReference type="SUPFAM" id="SSF52540">
    <property type="entry name" value="P-loop containing nucleoside triphosphate hydrolases"/>
    <property type="match status" value="1"/>
</dbReference>
<dbReference type="CDD" id="cd02419">
    <property type="entry name" value="Peptidase_C39C"/>
    <property type="match status" value="1"/>
</dbReference>
<keyword evidence="18" id="KW-1185">Reference proteome</keyword>
<comment type="function">
    <text evidence="10">Involved in the export of calmodulin-sensitive adenylate cyclase-hemolysin (cyclolysin).</text>
</comment>
<keyword evidence="9 13" id="KW-0472">Membrane</keyword>
<evidence type="ECO:0000256" key="5">
    <source>
        <dbReference type="ARBA" id="ARBA00022735"/>
    </source>
</evidence>
<evidence type="ECO:0000256" key="12">
    <source>
        <dbReference type="ARBA" id="ARBA00072252"/>
    </source>
</evidence>
<feature type="transmembrane region" description="Helical" evidence="13">
    <location>
        <begin position="207"/>
        <end position="225"/>
    </location>
</feature>
<dbReference type="GO" id="GO:0005524">
    <property type="term" value="F:ATP binding"/>
    <property type="evidence" value="ECO:0007669"/>
    <property type="project" value="UniProtKB-KW"/>
</dbReference>
<dbReference type="AlphaFoldDB" id="A0A1G8LR10"/>
<dbReference type="PANTHER" id="PTHR24221:SF606">
    <property type="entry name" value="COLICIN V SECRETION-PROCESSING ATP-BINDING PROTEIN"/>
    <property type="match status" value="1"/>
</dbReference>
<dbReference type="SMART" id="SM00382">
    <property type="entry name" value="AAA"/>
    <property type="match status" value="1"/>
</dbReference>
<dbReference type="PROSITE" id="PS00211">
    <property type="entry name" value="ABC_TRANSPORTER_1"/>
    <property type="match status" value="1"/>
</dbReference>
<reference evidence="17 18" key="1">
    <citation type="submission" date="2016-10" db="EMBL/GenBank/DDBJ databases">
        <authorList>
            <person name="de Groot N.N."/>
        </authorList>
    </citation>
    <scope>NUCLEOTIDE SEQUENCE [LARGE SCALE GENOMIC DNA]</scope>
    <source>
        <strain evidence="17 18">DSM 5885</strain>
    </source>
</reference>
<keyword evidence="8 13" id="KW-1133">Transmembrane helix</keyword>
<dbReference type="RefSeq" id="WP_091939886.1">
    <property type="nucleotide sequence ID" value="NZ_FNCY01000022.1"/>
</dbReference>
<comment type="subcellular location">
    <subcellularLocation>
        <location evidence="1">Cell membrane</location>
        <topology evidence="1">Multi-pass membrane protein</topology>
    </subcellularLocation>
</comment>
<dbReference type="Pfam" id="PF00664">
    <property type="entry name" value="ABC_membrane"/>
    <property type="match status" value="1"/>
</dbReference>
<dbReference type="GO" id="GO:0140359">
    <property type="term" value="F:ABC-type transporter activity"/>
    <property type="evidence" value="ECO:0007669"/>
    <property type="project" value="InterPro"/>
</dbReference>
<dbReference type="GO" id="GO:0006508">
    <property type="term" value="P:proteolysis"/>
    <property type="evidence" value="ECO:0007669"/>
    <property type="project" value="InterPro"/>
</dbReference>
<feature type="transmembrane region" description="Helical" evidence="13">
    <location>
        <begin position="399"/>
        <end position="418"/>
    </location>
</feature>
<dbReference type="InterPro" id="IPR003439">
    <property type="entry name" value="ABC_transporter-like_ATP-bd"/>
</dbReference>
<keyword evidence="3" id="KW-1003">Cell membrane</keyword>
<keyword evidence="6" id="KW-0547">Nucleotide-binding</keyword>
<feature type="transmembrane region" description="Helical" evidence="13">
    <location>
        <begin position="281"/>
        <end position="300"/>
    </location>
</feature>
<dbReference type="Gene3D" id="3.90.70.10">
    <property type="entry name" value="Cysteine proteinases"/>
    <property type="match status" value="1"/>
</dbReference>
<dbReference type="InterPro" id="IPR017871">
    <property type="entry name" value="ABC_transporter-like_CS"/>
</dbReference>
<dbReference type="PANTHER" id="PTHR24221">
    <property type="entry name" value="ATP-BINDING CASSETTE SUB-FAMILY B"/>
    <property type="match status" value="1"/>
</dbReference>
<evidence type="ECO:0000256" key="7">
    <source>
        <dbReference type="ARBA" id="ARBA00022840"/>
    </source>
</evidence>
<evidence type="ECO:0000259" key="15">
    <source>
        <dbReference type="PROSITE" id="PS50929"/>
    </source>
</evidence>
<keyword evidence="4 13" id="KW-0812">Transmembrane</keyword>
<feature type="domain" description="Peptidase C39" evidence="16">
    <location>
        <begin position="21"/>
        <end position="140"/>
    </location>
</feature>
<dbReference type="GO" id="GO:0008234">
    <property type="term" value="F:cysteine-type peptidase activity"/>
    <property type="evidence" value="ECO:0007669"/>
    <property type="project" value="InterPro"/>
</dbReference>
<evidence type="ECO:0000256" key="2">
    <source>
        <dbReference type="ARBA" id="ARBA00022448"/>
    </source>
</evidence>
<evidence type="ECO:0000259" key="16">
    <source>
        <dbReference type="PROSITE" id="PS50990"/>
    </source>
</evidence>
<evidence type="ECO:0000256" key="13">
    <source>
        <dbReference type="SAM" id="Phobius"/>
    </source>
</evidence>
<dbReference type="OrthoDB" id="8554730at2"/>
<dbReference type="Pfam" id="PF03412">
    <property type="entry name" value="Peptidase_C39"/>
    <property type="match status" value="1"/>
</dbReference>
<evidence type="ECO:0000256" key="1">
    <source>
        <dbReference type="ARBA" id="ARBA00004651"/>
    </source>
</evidence>
<dbReference type="InterPro" id="IPR011527">
    <property type="entry name" value="ABC1_TM_dom"/>
</dbReference>
<dbReference type="Proteomes" id="UP000198607">
    <property type="component" value="Unassembled WGS sequence"/>
</dbReference>
<name>A0A1G8LR10_9RHOO</name>
<proteinExistence type="inferred from homology"/>
<keyword evidence="7 17" id="KW-0067">ATP-binding</keyword>
<feature type="domain" description="ABC transporter" evidence="14">
    <location>
        <begin position="487"/>
        <end position="704"/>
    </location>
</feature>
<evidence type="ECO:0000256" key="4">
    <source>
        <dbReference type="ARBA" id="ARBA00022692"/>
    </source>
</evidence>
<keyword evidence="5" id="KW-0354">Hemolysis</keyword>
<evidence type="ECO:0000313" key="17">
    <source>
        <dbReference type="EMBL" id="SDI58055.1"/>
    </source>
</evidence>
<evidence type="ECO:0000256" key="6">
    <source>
        <dbReference type="ARBA" id="ARBA00022741"/>
    </source>
</evidence>
<keyword evidence="2" id="KW-0813">Transport</keyword>
<dbReference type="InterPro" id="IPR036640">
    <property type="entry name" value="ABC1_TM_sf"/>
</dbReference>
<dbReference type="FunFam" id="3.40.50.300:FF:000299">
    <property type="entry name" value="ABC transporter ATP-binding protein/permease"/>
    <property type="match status" value="1"/>
</dbReference>
<dbReference type="GO" id="GO:0016887">
    <property type="term" value="F:ATP hydrolysis activity"/>
    <property type="evidence" value="ECO:0007669"/>
    <property type="project" value="InterPro"/>
</dbReference>
<dbReference type="GO" id="GO:0031640">
    <property type="term" value="P:killing of cells of another organism"/>
    <property type="evidence" value="ECO:0007669"/>
    <property type="project" value="UniProtKB-KW"/>
</dbReference>
<dbReference type="EMBL" id="FNCY01000022">
    <property type="protein sequence ID" value="SDI58055.1"/>
    <property type="molecule type" value="Genomic_DNA"/>
</dbReference>
<feature type="domain" description="ABC transmembrane type-1" evidence="15">
    <location>
        <begin position="174"/>
        <end position="453"/>
    </location>
</feature>
<feature type="transmembrane region" description="Helical" evidence="13">
    <location>
        <begin position="306"/>
        <end position="324"/>
    </location>
</feature>
<dbReference type="GO" id="GO:0005886">
    <property type="term" value="C:plasma membrane"/>
    <property type="evidence" value="ECO:0007669"/>
    <property type="project" value="UniProtKB-SubCell"/>
</dbReference>
<dbReference type="PROSITE" id="PS50990">
    <property type="entry name" value="PEPTIDASE_C39"/>
    <property type="match status" value="1"/>
</dbReference>
<sequence>MTKRFDRLQFGFSRRTPLIYQGESSECGLACLAMVLHFHGNRTGLTSLRMRFPLSLKGLTLPNLIGIANALDLAARPLRVELEHLGELQMPCILHWDFNHFVVLTELVSGTATIHDPQHGSRSYSLDELSLHFTGVALELTPKPAFRRQRDPETVRLRDMLGKVVGLRRAMLQVFGLALSLEVFVLLAPFFNQWVVDQAIVAGDRDLLYVLAIGFGLLLLIRVAIDMLRAYVVMVLSASLNVQWLANVFQHLVSLPISYFERRHLGDVLSRFNSINSIQSSVTTGFIGAILDGIMSIGLVCMMTIYAPRLTAICLIAMTLYFILRLTFYGALRSASEFEIVFAARQQSLFMETIRGIHTLRIFGHIEQRTARWLNVVVDQKNCNLRTQRFSMLFNAGNVLLFGVENVLVLLFGALMVMDRSFSVGMLFAFITYKGLFSTRVSSFIDRMFEFRLLRLQSARLADIVLHPPEEAQHPRVASPERLESVVEIRDLHFRYAESDPWLIEKLDLVVADGESIAIVGPSGCGKTTLLKLLIGSLHPERGEIRIGGKTLKQIGLASYRQTIGVVMQDDTMFSGTIAENIGFFDPNHDQDWAEACARAAAIHDEIVKLPMGYSTLVGDMGSILSGGQRQRLLLARALYKRPTILFLDEATSHLDSDNEAKISRLIADMGMTRIVVAHRQETIDRCDRIVRLDAPTLTEAQRA</sequence>
<dbReference type="CDD" id="cd18567">
    <property type="entry name" value="ABC_6TM_CvaB_RaxB_like"/>
    <property type="match status" value="1"/>
</dbReference>
<evidence type="ECO:0000256" key="8">
    <source>
        <dbReference type="ARBA" id="ARBA00022989"/>
    </source>
</evidence>
<organism evidence="17 18">
    <name type="scientific">Propionivibrio dicarboxylicus</name>
    <dbReference type="NCBI Taxonomy" id="83767"/>
    <lineage>
        <taxon>Bacteria</taxon>
        <taxon>Pseudomonadati</taxon>
        <taxon>Pseudomonadota</taxon>
        <taxon>Betaproteobacteria</taxon>
        <taxon>Rhodocyclales</taxon>
        <taxon>Rhodocyclaceae</taxon>
        <taxon>Propionivibrio</taxon>
    </lineage>
</organism>
<dbReference type="InterPro" id="IPR039421">
    <property type="entry name" value="Type_1_exporter"/>
</dbReference>
<evidence type="ECO:0000256" key="10">
    <source>
        <dbReference type="ARBA" id="ARBA00055355"/>
    </source>
</evidence>
<dbReference type="Pfam" id="PF00005">
    <property type="entry name" value="ABC_tran"/>
    <property type="match status" value="1"/>
</dbReference>
<evidence type="ECO:0000256" key="11">
    <source>
        <dbReference type="ARBA" id="ARBA00061173"/>
    </source>
</evidence>
<keyword evidence="5" id="KW-0204">Cytolysis</keyword>